<dbReference type="GO" id="GO:0055056">
    <property type="term" value="F:D-glucose transmembrane transporter activity"/>
    <property type="evidence" value="ECO:0007669"/>
    <property type="project" value="InterPro"/>
</dbReference>
<feature type="transmembrane region" description="Helical" evidence="16">
    <location>
        <begin position="16"/>
        <end position="39"/>
    </location>
</feature>
<feature type="transmembrane region" description="Helical" evidence="16">
    <location>
        <begin position="51"/>
        <end position="71"/>
    </location>
</feature>
<dbReference type="CDD" id="cd00212">
    <property type="entry name" value="PTS_IIB_glc"/>
    <property type="match status" value="1"/>
</dbReference>
<dbReference type="GO" id="GO:1904659">
    <property type="term" value="P:D-glucose transmembrane transport"/>
    <property type="evidence" value="ECO:0007669"/>
    <property type="project" value="InterPro"/>
</dbReference>
<feature type="domain" description="PTS EIIC type-1" evidence="18">
    <location>
        <begin position="3"/>
        <end position="379"/>
    </location>
</feature>
<keyword evidence="11 16" id="KW-1133">Transmembrane helix</keyword>
<feature type="domain" description="PTS EIIB type-1" evidence="17">
    <location>
        <begin position="391"/>
        <end position="469"/>
    </location>
</feature>
<feature type="transmembrane region" description="Helical" evidence="16">
    <location>
        <begin position="105"/>
        <end position="123"/>
    </location>
</feature>
<comment type="subcellular location">
    <subcellularLocation>
        <location evidence="1">Cell membrane</location>
        <topology evidence="1">Multi-pass membrane protein</topology>
    </subcellularLocation>
</comment>
<dbReference type="GO" id="GO:0008982">
    <property type="term" value="F:protein-N(PI)-phosphohistidine-sugar phosphotransferase activity"/>
    <property type="evidence" value="ECO:0007669"/>
    <property type="project" value="InterPro"/>
</dbReference>
<dbReference type="SUPFAM" id="SSF55604">
    <property type="entry name" value="Glucose permease domain IIB"/>
    <property type="match status" value="1"/>
</dbReference>
<evidence type="ECO:0000256" key="14">
    <source>
        <dbReference type="ARBA" id="ARBA00047336"/>
    </source>
</evidence>
<keyword evidence="7" id="KW-0808">Transferase</keyword>
<dbReference type="NCBIfam" id="TIGR02002">
    <property type="entry name" value="PTS-II-BC-glcB"/>
    <property type="match status" value="1"/>
</dbReference>
<comment type="caution">
    <text evidence="19">The sequence shown here is derived from an EMBL/GenBank/DDBJ whole genome shotgun (WGS) entry which is preliminary data.</text>
</comment>
<dbReference type="InterPro" id="IPR001996">
    <property type="entry name" value="PTS_IIB_1"/>
</dbReference>
<dbReference type="GO" id="GO:0016301">
    <property type="term" value="F:kinase activity"/>
    <property type="evidence" value="ECO:0007669"/>
    <property type="project" value="UniProtKB-KW"/>
</dbReference>
<evidence type="ECO:0000256" key="9">
    <source>
        <dbReference type="ARBA" id="ARBA00022692"/>
    </source>
</evidence>
<keyword evidence="12 16" id="KW-0472">Membrane</keyword>
<evidence type="ECO:0000256" key="2">
    <source>
        <dbReference type="ARBA" id="ARBA00011910"/>
    </source>
</evidence>
<dbReference type="InterPro" id="IPR003352">
    <property type="entry name" value="PTS_EIIC"/>
</dbReference>
<dbReference type="InterPro" id="IPR013013">
    <property type="entry name" value="PTS_EIIC_1"/>
</dbReference>
<dbReference type="GO" id="GO:0009401">
    <property type="term" value="P:phosphoenolpyruvate-dependent sugar phosphotransferase system"/>
    <property type="evidence" value="ECO:0007669"/>
    <property type="project" value="UniProtKB-KW"/>
</dbReference>
<keyword evidence="8" id="KW-0598">Phosphotransferase system</keyword>
<feature type="transmembrane region" description="Helical" evidence="16">
    <location>
        <begin position="293"/>
        <end position="317"/>
    </location>
</feature>
<gene>
    <name evidence="19" type="ORF">H735_00555</name>
</gene>
<evidence type="ECO:0000313" key="20">
    <source>
        <dbReference type="Proteomes" id="UP000031586"/>
    </source>
</evidence>
<dbReference type="GO" id="GO:0005886">
    <property type="term" value="C:plasma membrane"/>
    <property type="evidence" value="ECO:0007669"/>
    <property type="project" value="UniProtKB-SubCell"/>
</dbReference>
<protein>
    <recommendedName>
        <fullName evidence="3">PTS system glucose-specific EIICB component</fullName>
        <ecNumber evidence="2">2.7.1.199</ecNumber>
    </recommendedName>
    <alternativeName>
        <fullName evidence="13">EIICB-Glc</fullName>
    </alternativeName>
</protein>
<dbReference type="RefSeq" id="WP_020193939.1">
    <property type="nucleotide sequence ID" value="NZ_BAOH01000001.1"/>
</dbReference>
<evidence type="ECO:0000256" key="8">
    <source>
        <dbReference type="ARBA" id="ARBA00022683"/>
    </source>
</evidence>
<organism evidence="19 20">
    <name type="scientific">Vibrio owensii CAIM 1854 = LMG 25443</name>
    <dbReference type="NCBI Taxonomy" id="1229493"/>
    <lineage>
        <taxon>Bacteria</taxon>
        <taxon>Pseudomonadati</taxon>
        <taxon>Pseudomonadota</taxon>
        <taxon>Gammaproteobacteria</taxon>
        <taxon>Vibrionales</taxon>
        <taxon>Vibrionaceae</taxon>
        <taxon>Vibrio</taxon>
    </lineage>
</organism>
<keyword evidence="6" id="KW-0762">Sugar transport</keyword>
<feature type="transmembrane region" description="Helical" evidence="16">
    <location>
        <begin position="78"/>
        <end position="99"/>
    </location>
</feature>
<dbReference type="PANTHER" id="PTHR30009">
    <property type="entry name" value="CYTOCHROME C-TYPE SYNTHESIS PROTEIN AND PTS TRANSMEMBRANE COMPONENT"/>
    <property type="match status" value="1"/>
</dbReference>
<evidence type="ECO:0000256" key="5">
    <source>
        <dbReference type="ARBA" id="ARBA00022475"/>
    </source>
</evidence>
<evidence type="ECO:0000256" key="6">
    <source>
        <dbReference type="ARBA" id="ARBA00022597"/>
    </source>
</evidence>
<evidence type="ECO:0000256" key="7">
    <source>
        <dbReference type="ARBA" id="ARBA00022679"/>
    </source>
</evidence>
<dbReference type="FunFam" id="3.30.1360.60:FF:000001">
    <property type="entry name" value="PTS system glucose-specific IIBC component PtsG"/>
    <property type="match status" value="1"/>
</dbReference>
<feature type="transmembrane region" description="Helical" evidence="16">
    <location>
        <begin position="143"/>
        <end position="163"/>
    </location>
</feature>
<comment type="catalytic activity">
    <reaction evidence="14">
        <text>N(pros)-phospho-L-histidyl-[protein] + D-glucose(out) = D-glucose 6-phosphate(in) + L-histidyl-[protein]</text>
        <dbReference type="Rhea" id="RHEA:33367"/>
        <dbReference type="Rhea" id="RHEA-COMP:9745"/>
        <dbReference type="Rhea" id="RHEA-COMP:9746"/>
        <dbReference type="ChEBI" id="CHEBI:4167"/>
        <dbReference type="ChEBI" id="CHEBI:29979"/>
        <dbReference type="ChEBI" id="CHEBI:61548"/>
        <dbReference type="ChEBI" id="CHEBI:64837"/>
        <dbReference type="EC" id="2.7.1.199"/>
    </reaction>
</comment>
<evidence type="ECO:0000259" key="17">
    <source>
        <dbReference type="PROSITE" id="PS51098"/>
    </source>
</evidence>
<dbReference type="Pfam" id="PF02378">
    <property type="entry name" value="PTS_EIIC"/>
    <property type="match status" value="1"/>
</dbReference>
<evidence type="ECO:0000256" key="10">
    <source>
        <dbReference type="ARBA" id="ARBA00022777"/>
    </source>
</evidence>
<evidence type="ECO:0000256" key="12">
    <source>
        <dbReference type="ARBA" id="ARBA00023136"/>
    </source>
</evidence>
<evidence type="ECO:0000256" key="11">
    <source>
        <dbReference type="ARBA" id="ARBA00022989"/>
    </source>
</evidence>
<reference evidence="19 20" key="1">
    <citation type="submission" date="2014-07" db="EMBL/GenBank/DDBJ databases">
        <title>Unique and conserved regions in Vibrio harveyi and related species in comparison with the shrimp pathogen Vibrio harveyi CAIM 1792.</title>
        <authorList>
            <person name="Espinoza-Valles I."/>
            <person name="Vora G."/>
            <person name="Leekitcharoenphon P."/>
            <person name="Ussery D."/>
            <person name="Hoj L."/>
            <person name="Gomez-Gil B."/>
        </authorList>
    </citation>
    <scope>NUCLEOTIDE SEQUENCE [LARGE SCALE GENOMIC DNA]</scope>
    <source>
        <strain evidence="20">CAIM 1854 / LMG 25443</strain>
    </source>
</reference>
<dbReference type="Gene3D" id="3.30.1360.60">
    <property type="entry name" value="Glucose permease domain IIB"/>
    <property type="match status" value="1"/>
</dbReference>
<evidence type="ECO:0000256" key="15">
    <source>
        <dbReference type="PROSITE-ProRule" id="PRU00421"/>
    </source>
</evidence>
<dbReference type="PANTHER" id="PTHR30009:SF20">
    <property type="entry name" value="PTS SYSTEM GLUCOSE-SPECIFIC EIICB COMPONENT-RELATED"/>
    <property type="match status" value="1"/>
</dbReference>
<dbReference type="InterPro" id="IPR011299">
    <property type="entry name" value="PTS_IIBC_glc"/>
</dbReference>
<evidence type="ECO:0000256" key="13">
    <source>
        <dbReference type="ARBA" id="ARBA00032303"/>
    </source>
</evidence>
<sequence length="469" mass="49858">MFANFFANLSKVGKALMLPIASMPAAGILLGIGSAQFGFIPPVVSELMAEAGGAVFGNLPLIFALGVAISFTNNDGVGAVAAGIGYYVLVATLKVMAGVLGVDHIDTGVLGGIISGAVGAYMFNRFYTIKMPAYLAFFAGKRFVPIVTSFSMLFLGIAIAFIWQPIGSGIDWFGTWATEQNPLVAFWAYGTAERALIPFGLHHVINVIIQLQAGEFVNAAGQVFHGEIPRFFAGDPNAGNLAGGYLFKMFGLPAAAIAIGRAAKPENRTKVMGIMISAALTSFLTGITEPIEFAFLFISPVLYVIHAIIAGLAYPLCIMLGVKHGYSFSAGLIDYVTFFGISTKGWMIIPLGLAYAALYYVVFTWFIKTFDLKTPGREDQDSSKAVNDASSEFASELVSAFGGKQNILSTDACITRLRIQVAEQDKVDEAKLKALGAAGVVRVGTGVQAIFGGNSDVYKTQMVDWMNNN</sequence>
<dbReference type="NCBIfam" id="TIGR00826">
    <property type="entry name" value="EIIB_glc"/>
    <property type="match status" value="1"/>
</dbReference>
<feature type="transmembrane region" description="Helical" evidence="16">
    <location>
        <begin position="347"/>
        <end position="367"/>
    </location>
</feature>
<keyword evidence="10" id="KW-0418">Kinase</keyword>
<dbReference type="PROSITE" id="PS51103">
    <property type="entry name" value="PTS_EIIC_TYPE_1"/>
    <property type="match status" value="1"/>
</dbReference>
<dbReference type="GO" id="GO:0090564">
    <property type="term" value="F:protein-phosphocysteine-glucose phosphotransferase system transporter activity"/>
    <property type="evidence" value="ECO:0007669"/>
    <property type="project" value="TreeGrafter"/>
</dbReference>
<keyword evidence="4" id="KW-0813">Transport</keyword>
<evidence type="ECO:0000256" key="3">
    <source>
        <dbReference type="ARBA" id="ARBA00021468"/>
    </source>
</evidence>
<dbReference type="AlphaFoldDB" id="A0A0C1ZPH6"/>
<dbReference type="EC" id="2.7.1.199" evidence="2"/>
<dbReference type="PROSITE" id="PS51098">
    <property type="entry name" value="PTS_EIIB_TYPE_1"/>
    <property type="match status" value="1"/>
</dbReference>
<accession>A0A0C1ZPH6</accession>
<keyword evidence="9 16" id="KW-0812">Transmembrane</keyword>
<dbReference type="Pfam" id="PF00367">
    <property type="entry name" value="PTS_EIIB"/>
    <property type="match status" value="1"/>
</dbReference>
<dbReference type="Proteomes" id="UP000031586">
    <property type="component" value="Unassembled WGS sequence"/>
</dbReference>
<evidence type="ECO:0000256" key="4">
    <source>
        <dbReference type="ARBA" id="ARBA00022448"/>
    </source>
</evidence>
<feature type="transmembrane region" description="Helical" evidence="16">
    <location>
        <begin position="271"/>
        <end position="287"/>
    </location>
</feature>
<dbReference type="PATRIC" id="fig|1229493.5.peg.2787"/>
<name>A0A0C1ZPH6_9VIBR</name>
<dbReference type="NCBIfam" id="NF008301">
    <property type="entry name" value="PRK11089.1"/>
    <property type="match status" value="1"/>
</dbReference>
<dbReference type="PROSITE" id="PS01035">
    <property type="entry name" value="PTS_EIIB_TYPE_1_CYS"/>
    <property type="match status" value="1"/>
</dbReference>
<evidence type="ECO:0000313" key="19">
    <source>
        <dbReference type="EMBL" id="KIF54866.1"/>
    </source>
</evidence>
<dbReference type="InterPro" id="IPR018113">
    <property type="entry name" value="PTrfase_EIIB_Cys"/>
</dbReference>
<dbReference type="InterPro" id="IPR050429">
    <property type="entry name" value="PTS_Glucose_EIICBA"/>
</dbReference>
<evidence type="ECO:0000256" key="16">
    <source>
        <dbReference type="SAM" id="Phobius"/>
    </source>
</evidence>
<feature type="transmembrane region" description="Helical" evidence="16">
    <location>
        <begin position="241"/>
        <end position="259"/>
    </location>
</feature>
<evidence type="ECO:0000259" key="18">
    <source>
        <dbReference type="PROSITE" id="PS51103"/>
    </source>
</evidence>
<dbReference type="EMBL" id="JPRD01000003">
    <property type="protein sequence ID" value="KIF54866.1"/>
    <property type="molecule type" value="Genomic_DNA"/>
</dbReference>
<proteinExistence type="predicted"/>
<evidence type="ECO:0000256" key="1">
    <source>
        <dbReference type="ARBA" id="ARBA00004651"/>
    </source>
</evidence>
<keyword evidence="5" id="KW-1003">Cell membrane</keyword>
<feature type="active site" description="Phosphocysteine intermediate; for EIIB activity" evidence="15">
    <location>
        <position position="413"/>
    </location>
</feature>
<dbReference type="InterPro" id="IPR036878">
    <property type="entry name" value="Glu_permease_IIB"/>
</dbReference>